<dbReference type="RefSeq" id="WP_169532126.1">
    <property type="nucleotide sequence ID" value="NZ_JABBGH010000002.1"/>
</dbReference>
<feature type="transmembrane region" description="Helical" evidence="1">
    <location>
        <begin position="153"/>
        <end position="175"/>
    </location>
</feature>
<proteinExistence type="predicted"/>
<evidence type="ECO:0000256" key="1">
    <source>
        <dbReference type="SAM" id="Phobius"/>
    </source>
</evidence>
<protein>
    <recommendedName>
        <fullName evidence="4">Glycosyltransferase RgtA/B/C/D-like domain-containing protein</fullName>
    </recommendedName>
</protein>
<feature type="transmembrane region" description="Helical" evidence="1">
    <location>
        <begin position="332"/>
        <end position="349"/>
    </location>
</feature>
<feature type="transmembrane region" description="Helical" evidence="1">
    <location>
        <begin position="361"/>
        <end position="381"/>
    </location>
</feature>
<feature type="transmembrane region" description="Helical" evidence="1">
    <location>
        <begin position="98"/>
        <end position="122"/>
    </location>
</feature>
<feature type="transmembrane region" description="Helical" evidence="1">
    <location>
        <begin position="293"/>
        <end position="312"/>
    </location>
</feature>
<organism evidence="2 3">
    <name type="scientific">Hymenobacter polaris</name>
    <dbReference type="NCBI Taxonomy" id="2682546"/>
    <lineage>
        <taxon>Bacteria</taxon>
        <taxon>Pseudomonadati</taxon>
        <taxon>Bacteroidota</taxon>
        <taxon>Cytophagia</taxon>
        <taxon>Cytophagales</taxon>
        <taxon>Hymenobacteraceae</taxon>
        <taxon>Hymenobacter</taxon>
    </lineage>
</organism>
<reference evidence="2 3" key="1">
    <citation type="submission" date="2020-04" db="EMBL/GenBank/DDBJ databases">
        <title>Hymenobacter polaris sp. nov., isolated from Arctic soil.</title>
        <authorList>
            <person name="Dahal R.H."/>
        </authorList>
    </citation>
    <scope>NUCLEOTIDE SEQUENCE [LARGE SCALE GENOMIC DNA]</scope>
    <source>
        <strain evidence="2 3">RP-2-7</strain>
    </source>
</reference>
<name>A0A7Y0AFQ6_9BACT</name>
<feature type="transmembrane region" description="Helical" evidence="1">
    <location>
        <begin position="243"/>
        <end position="264"/>
    </location>
</feature>
<comment type="caution">
    <text evidence="2">The sequence shown here is derived from an EMBL/GenBank/DDBJ whole genome shotgun (WGS) entry which is preliminary data.</text>
</comment>
<keyword evidence="3" id="KW-1185">Reference proteome</keyword>
<sequence>MKYRLLGLFCALFVLLDLAATFVQYNRMVLDGDLVAIVHPSVSYAPVLHDPFGLAVLTKDSVYAAPNRFFAHLSMVGYWRAVPGWLQRAGLAPIDSVYAAQALFCTLLQALLLYVLAVYIVGAGGLGNWRLWLAMALLAPFFQAQGYSSEMAIVPRAVTYAFFYPLPLLLLLVVARPFYRWAQGAQWHLGPLGVVGCLGLMVWLAFNGPLVPGVVAVLLLGGGMHWARSAGPPAGWASRLRQLPWVPLVLLLLFGLLCAYSLYIGRNNSESLLPKHNVFGRYLRLPYGVFRQLTGKLGVPLLVLACLGNGYLLRRQVPATAESQRIRQVLRVLGWFALVYILLLPLGGYRTYRAYSLRFDTILPITLGLLFFYGLSALYLLRHLAGRARASYAVGLVVIACIYANADRKLRVADGNDCERAALLALGQAPAELPAVHLAQDCNVLSWDPITNPANSTDQAAMLQYWNITWGPRPYYH</sequence>
<evidence type="ECO:0000313" key="2">
    <source>
        <dbReference type="EMBL" id="NML66486.1"/>
    </source>
</evidence>
<evidence type="ECO:0000313" key="3">
    <source>
        <dbReference type="Proteomes" id="UP000559626"/>
    </source>
</evidence>
<keyword evidence="1" id="KW-0812">Transmembrane</keyword>
<dbReference type="Proteomes" id="UP000559626">
    <property type="component" value="Unassembled WGS sequence"/>
</dbReference>
<dbReference type="AlphaFoldDB" id="A0A7Y0AFQ6"/>
<keyword evidence="1" id="KW-0472">Membrane</keyword>
<gene>
    <name evidence="2" type="ORF">HHL22_14855</name>
</gene>
<dbReference type="EMBL" id="JABBGH010000002">
    <property type="protein sequence ID" value="NML66486.1"/>
    <property type="molecule type" value="Genomic_DNA"/>
</dbReference>
<evidence type="ECO:0008006" key="4">
    <source>
        <dbReference type="Google" id="ProtNLM"/>
    </source>
</evidence>
<keyword evidence="1" id="KW-1133">Transmembrane helix</keyword>
<accession>A0A7Y0AFQ6</accession>